<organism evidence="9">
    <name type="scientific">Herbiconiux sp. A18JL235</name>
    <dbReference type="NCBI Taxonomy" id="3152363"/>
    <lineage>
        <taxon>Bacteria</taxon>
        <taxon>Bacillati</taxon>
        <taxon>Actinomycetota</taxon>
        <taxon>Actinomycetes</taxon>
        <taxon>Micrococcales</taxon>
        <taxon>Microbacteriaceae</taxon>
        <taxon>Herbiconiux</taxon>
    </lineage>
</organism>
<comment type="subcellular location">
    <subcellularLocation>
        <location evidence="1">Membrane</location>
        <topology evidence="1">Multi-pass membrane protein</topology>
    </subcellularLocation>
</comment>
<keyword evidence="4 7" id="KW-1133">Transmembrane helix</keyword>
<keyword evidence="5 7" id="KW-0472">Membrane</keyword>
<dbReference type="GO" id="GO:0017004">
    <property type="term" value="P:cytochrome complex assembly"/>
    <property type="evidence" value="ECO:0007669"/>
    <property type="project" value="UniProtKB-KW"/>
</dbReference>
<keyword evidence="9" id="KW-0614">Plasmid</keyword>
<dbReference type="EMBL" id="CP162512">
    <property type="protein sequence ID" value="XDI07512.1"/>
    <property type="molecule type" value="Genomic_DNA"/>
</dbReference>
<dbReference type="AlphaFoldDB" id="A0AB39BMU6"/>
<feature type="transmembrane region" description="Helical" evidence="7">
    <location>
        <begin position="48"/>
        <end position="65"/>
    </location>
</feature>
<dbReference type="PANTHER" id="PTHR31566">
    <property type="entry name" value="CYTOCHROME C BIOGENESIS PROTEIN CCS1, CHLOROPLASTIC"/>
    <property type="match status" value="1"/>
</dbReference>
<dbReference type="RefSeq" id="WP_368499877.1">
    <property type="nucleotide sequence ID" value="NZ_CP162512.1"/>
</dbReference>
<protein>
    <submittedName>
        <fullName evidence="9">Cytochrome c biogenesis protein ResB</fullName>
    </submittedName>
</protein>
<gene>
    <name evidence="9" type="ORF">ABFY20_19925</name>
</gene>
<feature type="transmembrane region" description="Helical" evidence="7">
    <location>
        <begin position="101"/>
        <end position="122"/>
    </location>
</feature>
<feature type="transmembrane region" description="Helical" evidence="7">
    <location>
        <begin position="199"/>
        <end position="221"/>
    </location>
</feature>
<geneLocation type="plasmid" evidence="9">
    <name>unnamed1</name>
</geneLocation>
<sequence length="548" mass="59629">MTSPTRSDTSDTDPRRPADHVDADLPRTSSSVTWARWAWRQLTSMRTALFLLLLLALASIPGSLLPQRSSDPNGVVQYIDNNPGITPFLEAVQAFDSYGSFWYSSIYILLFISLIGCVVPRAKHHWDALRARPPRTPARLSRLPAHRTDIYPQPVDDALALREAERVLKAARYRVARYTDGATTSLSAERGYLRETGNLVFHLSLVGLLVAVAIGGLFGYAGQRVVVEGEGFANVQSSYDTFNPGRLFTPEVLSPYRITLDDFDVLYEEIDRGALGQPLDYTASVSITEPDTDSVRNDVIKVNRPLELAGADIFLLGNGYAPRITIRNPAGDTVFSSAIPFLPQDSNLTSLGVIKIPDGLSEQIGLLGFLYPTEETADSGAKYSSYPDLIYPTVTLNVFQGDLGLDGGVPTSVYSLDTSTLTQLTGGNTGVESLQLRPGDTAELPNGLGTVTLDGISRFASFDLSYDPAQDVVLVFSILATAGLLTSLFIARRRLWVKVTTERNGSVTVEYAGLARGDDPRLEDAVNDFRNKHRAALKWTDDGDGSGA</sequence>
<feature type="region of interest" description="Disordered" evidence="6">
    <location>
        <begin position="1"/>
        <end position="24"/>
    </location>
</feature>
<accession>A0AB39BMU6</accession>
<dbReference type="GO" id="GO:0016020">
    <property type="term" value="C:membrane"/>
    <property type="evidence" value="ECO:0007669"/>
    <property type="project" value="UniProtKB-SubCell"/>
</dbReference>
<feature type="compositionally biased region" description="Basic and acidic residues" evidence="6">
    <location>
        <begin position="8"/>
        <end position="24"/>
    </location>
</feature>
<evidence type="ECO:0000256" key="7">
    <source>
        <dbReference type="SAM" id="Phobius"/>
    </source>
</evidence>
<feature type="domain" description="ResB-like" evidence="8">
    <location>
        <begin position="45"/>
        <end position="525"/>
    </location>
</feature>
<evidence type="ECO:0000256" key="4">
    <source>
        <dbReference type="ARBA" id="ARBA00022989"/>
    </source>
</evidence>
<dbReference type="InterPro" id="IPR007816">
    <property type="entry name" value="ResB-like_domain"/>
</dbReference>
<evidence type="ECO:0000256" key="6">
    <source>
        <dbReference type="SAM" id="MobiDB-lite"/>
    </source>
</evidence>
<feature type="transmembrane region" description="Helical" evidence="7">
    <location>
        <begin position="472"/>
        <end position="491"/>
    </location>
</feature>
<evidence type="ECO:0000256" key="5">
    <source>
        <dbReference type="ARBA" id="ARBA00023136"/>
    </source>
</evidence>
<dbReference type="Pfam" id="PF05140">
    <property type="entry name" value="ResB"/>
    <property type="match status" value="1"/>
</dbReference>
<name>A0AB39BMU6_9MICO</name>
<reference evidence="9" key="1">
    <citation type="submission" date="2024-05" db="EMBL/GenBank/DDBJ databases">
        <title>Herbiconiux sp. A18JL235.</title>
        <authorList>
            <person name="Zhang G."/>
        </authorList>
    </citation>
    <scope>NUCLEOTIDE SEQUENCE</scope>
    <source>
        <strain evidence="9">A18JL235</strain>
        <plasmid evidence="9">unnamed1</plasmid>
    </source>
</reference>
<proteinExistence type="predicted"/>
<evidence type="ECO:0000313" key="9">
    <source>
        <dbReference type="EMBL" id="XDI07512.1"/>
    </source>
</evidence>
<evidence type="ECO:0000256" key="1">
    <source>
        <dbReference type="ARBA" id="ARBA00004141"/>
    </source>
</evidence>
<dbReference type="InterPro" id="IPR023494">
    <property type="entry name" value="Cyt_c_bgen_Ccs1/CcsB/ResB"/>
</dbReference>
<keyword evidence="3" id="KW-0201">Cytochrome c-type biogenesis</keyword>
<dbReference type="PANTHER" id="PTHR31566:SF0">
    <property type="entry name" value="CYTOCHROME C BIOGENESIS PROTEIN CCS1, CHLOROPLASTIC"/>
    <property type="match status" value="1"/>
</dbReference>
<evidence type="ECO:0000256" key="3">
    <source>
        <dbReference type="ARBA" id="ARBA00022748"/>
    </source>
</evidence>
<keyword evidence="2 7" id="KW-0812">Transmembrane</keyword>
<evidence type="ECO:0000259" key="8">
    <source>
        <dbReference type="Pfam" id="PF05140"/>
    </source>
</evidence>
<evidence type="ECO:0000256" key="2">
    <source>
        <dbReference type="ARBA" id="ARBA00022692"/>
    </source>
</evidence>